<dbReference type="PANTHER" id="PTHR33116:SF84">
    <property type="entry name" value="RNA-DIRECTED DNA POLYMERASE"/>
    <property type="match status" value="1"/>
</dbReference>
<name>A0A9R1VMP8_LACSA</name>
<dbReference type="Pfam" id="PF00078">
    <property type="entry name" value="RVT_1"/>
    <property type="match status" value="1"/>
</dbReference>
<dbReference type="CDD" id="cd01650">
    <property type="entry name" value="RT_nLTR_like"/>
    <property type="match status" value="1"/>
</dbReference>
<reference evidence="3 4" key="1">
    <citation type="journal article" date="2017" name="Nat. Commun.">
        <title>Genome assembly with in vitro proximity ligation data and whole-genome triplication in lettuce.</title>
        <authorList>
            <person name="Reyes-Chin-Wo S."/>
            <person name="Wang Z."/>
            <person name="Yang X."/>
            <person name="Kozik A."/>
            <person name="Arikit S."/>
            <person name="Song C."/>
            <person name="Xia L."/>
            <person name="Froenicke L."/>
            <person name="Lavelle D.O."/>
            <person name="Truco M.J."/>
            <person name="Xia R."/>
            <person name="Zhu S."/>
            <person name="Xu C."/>
            <person name="Xu H."/>
            <person name="Xu X."/>
            <person name="Cox K."/>
            <person name="Korf I."/>
            <person name="Meyers B.C."/>
            <person name="Michelmore R.W."/>
        </authorList>
    </citation>
    <scope>NUCLEOTIDE SEQUENCE [LARGE SCALE GENOMIC DNA]</scope>
    <source>
        <strain evidence="4">cv. Salinas</strain>
        <tissue evidence="3">Seedlings</tissue>
    </source>
</reference>
<evidence type="ECO:0000256" key="1">
    <source>
        <dbReference type="SAM" id="Phobius"/>
    </source>
</evidence>
<dbReference type="EMBL" id="NBSK02000004">
    <property type="protein sequence ID" value="KAJ0209161.1"/>
    <property type="molecule type" value="Genomic_DNA"/>
</dbReference>
<keyword evidence="1" id="KW-1133">Transmembrane helix</keyword>
<organism evidence="3 4">
    <name type="scientific">Lactuca sativa</name>
    <name type="common">Garden lettuce</name>
    <dbReference type="NCBI Taxonomy" id="4236"/>
    <lineage>
        <taxon>Eukaryota</taxon>
        <taxon>Viridiplantae</taxon>
        <taxon>Streptophyta</taxon>
        <taxon>Embryophyta</taxon>
        <taxon>Tracheophyta</taxon>
        <taxon>Spermatophyta</taxon>
        <taxon>Magnoliopsida</taxon>
        <taxon>eudicotyledons</taxon>
        <taxon>Gunneridae</taxon>
        <taxon>Pentapetalae</taxon>
        <taxon>asterids</taxon>
        <taxon>campanulids</taxon>
        <taxon>Asterales</taxon>
        <taxon>Asteraceae</taxon>
        <taxon>Cichorioideae</taxon>
        <taxon>Cichorieae</taxon>
        <taxon>Lactucinae</taxon>
        <taxon>Lactuca</taxon>
    </lineage>
</organism>
<dbReference type="InterPro" id="IPR000477">
    <property type="entry name" value="RT_dom"/>
</dbReference>
<evidence type="ECO:0000313" key="3">
    <source>
        <dbReference type="EMBL" id="KAJ0209161.1"/>
    </source>
</evidence>
<dbReference type="PANTHER" id="PTHR33116">
    <property type="entry name" value="REVERSE TRANSCRIPTASE ZINC-BINDING DOMAIN-CONTAINING PROTEIN-RELATED-RELATED"/>
    <property type="match status" value="1"/>
</dbReference>
<accession>A0A9R1VMP8</accession>
<dbReference type="AlphaFoldDB" id="A0A9R1VMP8"/>
<proteinExistence type="predicted"/>
<keyword evidence="4" id="KW-1185">Reference proteome</keyword>
<comment type="caution">
    <text evidence="3">The sequence shown here is derived from an EMBL/GenBank/DDBJ whole genome shotgun (WGS) entry which is preliminary data.</text>
</comment>
<protein>
    <recommendedName>
        <fullName evidence="2">Reverse transcriptase domain-containing protein</fullName>
    </recommendedName>
</protein>
<dbReference type="Proteomes" id="UP000235145">
    <property type="component" value="Unassembled WGS sequence"/>
</dbReference>
<keyword evidence="1" id="KW-0812">Transmembrane</keyword>
<gene>
    <name evidence="3" type="ORF">LSAT_V11C400156900</name>
</gene>
<keyword evidence="1" id="KW-0472">Membrane</keyword>
<feature type="transmembrane region" description="Helical" evidence="1">
    <location>
        <begin position="746"/>
        <end position="768"/>
    </location>
</feature>
<evidence type="ECO:0000259" key="2">
    <source>
        <dbReference type="Pfam" id="PF00078"/>
    </source>
</evidence>
<sequence>MPIVQRWEIEDGNRRCNEQNILVSIEMDKQGQAGHSSNYLERGNSLRFDDCCHSKGINKKQGHAGIFLIDSDIGFWMEGDNCGREDKRKNFKKSENLRIWIKGYFGQVWGKYKMEDKFVNCLGMIENWRKELVSGNLMSEFFEKQMKIEIGSGWCDIQWVLDSTEINNKQGQFGHFSKFVESWCWNDYNGGWMVLQSGWNNISRNQIQDINSNGLNFTWNQKPQGSSDFPSIHASFLPYGLSDHSPFIIKIPVRAKFKVLPFKFPNILTLKPELKDLVGKRWNVEVHGVKMFYLTQKLKLLKKPIRNLLKVQGHFFENVNHYRKELEAIQMDLDSDPFNPLLRDLEAIFLGEFKKAYDMEERFLKQKAKIHWLKEGDSNSKFFHRIVKGKAHKSRIEAVMNHQREWLEGKAVYKEFIDYFHDFLGKEEPCEEILLPDSLFSKKLDLVDAVEMVKIVTNEEIKAALFDIDDDKAPGPDGFSARFFKAMWSIIGEDFCMAVKEFFANGKILKEVNATVIALVPKVDSPGKVSDFRPISCCFVIYKCISKIIVGRLRSHLGSIVADNQSAFIPGRSITDNILLSQDLVRGYHRDRGFSRCALKVDIQKAYDTVNGRIKNEPFFKYHWRCKKLKLTHLCFADDLMIFCHGNKISVRVIKDSLDEFARVAGLHPNFSKSHIFFGNVKAHVKRKILDTLPFVEGKLPMRYLGIPLISTRLFIRDCKRLVDKVRCRIGDWRNKYLSYAGRLQLISSVIYSLPIYWASCLLILAAITKEI</sequence>
<evidence type="ECO:0000313" key="4">
    <source>
        <dbReference type="Proteomes" id="UP000235145"/>
    </source>
</evidence>
<feature type="domain" description="Reverse transcriptase" evidence="2">
    <location>
        <begin position="522"/>
        <end position="618"/>
    </location>
</feature>